<keyword evidence="1" id="KW-0092">Biotin</keyword>
<dbReference type="InterPro" id="IPR050709">
    <property type="entry name" value="Biotin_Carboxyl_Carrier/Decarb"/>
</dbReference>
<dbReference type="Proteomes" id="UP000823865">
    <property type="component" value="Unassembled WGS sequence"/>
</dbReference>
<evidence type="ECO:0000259" key="2">
    <source>
        <dbReference type="PROSITE" id="PS50968"/>
    </source>
</evidence>
<dbReference type="InterPro" id="IPR000089">
    <property type="entry name" value="Biotin_lipoyl"/>
</dbReference>
<evidence type="ECO:0000256" key="1">
    <source>
        <dbReference type="ARBA" id="ARBA00023267"/>
    </source>
</evidence>
<evidence type="ECO:0000313" key="3">
    <source>
        <dbReference type="EMBL" id="MBU3852729.1"/>
    </source>
</evidence>
<dbReference type="CDD" id="cd06850">
    <property type="entry name" value="biotinyl_domain"/>
    <property type="match status" value="1"/>
</dbReference>
<dbReference type="Pfam" id="PF00364">
    <property type="entry name" value="Biotin_lipoyl"/>
    <property type="match status" value="1"/>
</dbReference>
<comment type="caution">
    <text evidence="3">The sequence shown here is derived from an EMBL/GenBank/DDBJ whole genome shotgun (WGS) entry which is preliminary data.</text>
</comment>
<feature type="domain" description="Lipoyl-binding" evidence="2">
    <location>
        <begin position="90"/>
        <end position="166"/>
    </location>
</feature>
<dbReference type="EMBL" id="JAHLFU010000048">
    <property type="protein sequence ID" value="MBU3852729.1"/>
    <property type="molecule type" value="Genomic_DNA"/>
</dbReference>
<name>A0A9E2L4U5_9BACT</name>
<dbReference type="InterPro" id="IPR011053">
    <property type="entry name" value="Single_hybrid_motif"/>
</dbReference>
<organism evidence="3 4">
    <name type="scientific">Candidatus Paraprevotella stercoravium</name>
    <dbReference type="NCBI Taxonomy" id="2838725"/>
    <lineage>
        <taxon>Bacteria</taxon>
        <taxon>Pseudomonadati</taxon>
        <taxon>Bacteroidota</taxon>
        <taxon>Bacteroidia</taxon>
        <taxon>Bacteroidales</taxon>
        <taxon>Prevotellaceae</taxon>
        <taxon>Paraprevotella</taxon>
    </lineage>
</organism>
<evidence type="ECO:0000313" key="4">
    <source>
        <dbReference type="Proteomes" id="UP000823865"/>
    </source>
</evidence>
<proteinExistence type="predicted"/>
<dbReference type="PANTHER" id="PTHR45266:SF3">
    <property type="entry name" value="OXALOACETATE DECARBOXYLASE ALPHA CHAIN"/>
    <property type="match status" value="1"/>
</dbReference>
<reference evidence="3" key="2">
    <citation type="submission" date="2021-04" db="EMBL/GenBank/DDBJ databases">
        <authorList>
            <person name="Gilroy R."/>
        </authorList>
    </citation>
    <scope>NUCLEOTIDE SEQUENCE</scope>
    <source>
        <strain evidence="3">G3-2149</strain>
    </source>
</reference>
<dbReference type="PANTHER" id="PTHR45266">
    <property type="entry name" value="OXALOACETATE DECARBOXYLASE ALPHA CHAIN"/>
    <property type="match status" value="1"/>
</dbReference>
<dbReference type="Gene3D" id="2.40.50.100">
    <property type="match status" value="1"/>
</dbReference>
<protein>
    <submittedName>
        <fullName evidence="3">Acetyl-CoA carboxylase biotin carboxyl carrier protein subunit</fullName>
    </submittedName>
</protein>
<reference evidence="3" key="1">
    <citation type="journal article" date="2021" name="PeerJ">
        <title>Extensive microbial diversity within the chicken gut microbiome revealed by metagenomics and culture.</title>
        <authorList>
            <person name="Gilroy R."/>
            <person name="Ravi A."/>
            <person name="Getino M."/>
            <person name="Pursley I."/>
            <person name="Horton D.L."/>
            <person name="Alikhan N.F."/>
            <person name="Baker D."/>
            <person name="Gharbi K."/>
            <person name="Hall N."/>
            <person name="Watson M."/>
            <person name="Adriaenssens E.M."/>
            <person name="Foster-Nyarko E."/>
            <person name="Jarju S."/>
            <person name="Secka A."/>
            <person name="Antonio M."/>
            <person name="Oren A."/>
            <person name="Chaudhuri R.R."/>
            <person name="La Ragione R."/>
            <person name="Hildebrand F."/>
            <person name="Pallen M.J."/>
        </authorList>
    </citation>
    <scope>NUCLEOTIDE SEQUENCE</scope>
    <source>
        <strain evidence="3">G3-2149</strain>
    </source>
</reference>
<dbReference type="SUPFAM" id="SSF51230">
    <property type="entry name" value="Single hybrid motif"/>
    <property type="match status" value="1"/>
</dbReference>
<dbReference type="AlphaFoldDB" id="A0A9E2L4U5"/>
<dbReference type="PROSITE" id="PS50968">
    <property type="entry name" value="BIOTINYL_LIPOYL"/>
    <property type="match status" value="1"/>
</dbReference>
<sequence>MEIRIGDRVADVQLLSKEGNNVHISIDGVEYEVDVAMVERGGCSVLYAGKSYNAEFVRSDNGKNYKVNTNFSTYDVEIIDSSAKYLRMKKGSDELQDNKIVSPMPGKIVSVPVQVGDHLNAGDTAVVIEAMKMQSNYKVSSDCTVKEILIKEGDTVAADQVLILLTLDEDK</sequence>
<gene>
    <name evidence="3" type="ORF">H9789_02655</name>
</gene>
<accession>A0A9E2L4U5</accession>